<keyword evidence="2" id="KW-1185">Reference proteome</keyword>
<reference evidence="1" key="3">
    <citation type="submission" date="2022-01" db="UniProtKB">
        <authorList>
            <consortium name="EnsemblPlants"/>
        </authorList>
    </citation>
    <scope>IDENTIFICATION</scope>
    <source>
        <strain evidence="1">subsp. vulgare</strain>
    </source>
</reference>
<dbReference type="Proteomes" id="UP000011116">
    <property type="component" value="Chromosome 5H"/>
</dbReference>
<reference evidence="2" key="1">
    <citation type="journal article" date="2012" name="Nature">
        <title>A physical, genetic and functional sequence assembly of the barley genome.</title>
        <authorList>
            <consortium name="The International Barley Genome Sequencing Consortium"/>
            <person name="Mayer K.F."/>
            <person name="Waugh R."/>
            <person name="Brown J.W."/>
            <person name="Schulman A."/>
            <person name="Langridge P."/>
            <person name="Platzer M."/>
            <person name="Fincher G.B."/>
            <person name="Muehlbauer G.J."/>
            <person name="Sato K."/>
            <person name="Close T.J."/>
            <person name="Wise R.P."/>
            <person name="Stein N."/>
        </authorList>
    </citation>
    <scope>NUCLEOTIDE SEQUENCE [LARGE SCALE GENOMIC DNA]</scope>
    <source>
        <strain evidence="2">cv. Morex</strain>
    </source>
</reference>
<protein>
    <submittedName>
        <fullName evidence="1">Uncharacterized protein</fullName>
    </submittedName>
</protein>
<proteinExistence type="predicted"/>
<organism evidence="1 2">
    <name type="scientific">Hordeum vulgare subsp. vulgare</name>
    <name type="common">Domesticated barley</name>
    <dbReference type="NCBI Taxonomy" id="112509"/>
    <lineage>
        <taxon>Eukaryota</taxon>
        <taxon>Viridiplantae</taxon>
        <taxon>Streptophyta</taxon>
        <taxon>Embryophyta</taxon>
        <taxon>Tracheophyta</taxon>
        <taxon>Spermatophyta</taxon>
        <taxon>Magnoliopsida</taxon>
        <taxon>Liliopsida</taxon>
        <taxon>Poales</taxon>
        <taxon>Poaceae</taxon>
        <taxon>BOP clade</taxon>
        <taxon>Pooideae</taxon>
        <taxon>Triticodae</taxon>
        <taxon>Triticeae</taxon>
        <taxon>Hordeinae</taxon>
        <taxon>Hordeum</taxon>
    </lineage>
</organism>
<reference evidence="1" key="2">
    <citation type="submission" date="2020-10" db="EMBL/GenBank/DDBJ databases">
        <authorList>
            <person name="Scholz U."/>
            <person name="Mascher M."/>
            <person name="Fiebig A."/>
        </authorList>
    </citation>
    <scope>NUCLEOTIDE SEQUENCE [LARGE SCALE GENOMIC DNA]</scope>
    <source>
        <strain evidence="1">cv. Morex</strain>
    </source>
</reference>
<accession>A0A8I6Y6F6</accession>
<sequence length="128" mass="13687">MASTGRRPRVLLQIALFVVVAAVIINSSVCLGAVAGSGALDTNRPDFPPPGGVPYPGRKCSTLYKCRGGGPPAALSCRRMCPYCQCPRTLREQMYCRFQISEAKLAEASVWPSSPLQAIIAPKPVSHE</sequence>
<dbReference type="Gramene" id="HORVU.MOREX.r3.5HG0428660.1">
    <property type="protein sequence ID" value="HORVU.MOREX.r3.5HG0428660.1"/>
    <property type="gene ID" value="HORVU.MOREX.r3.5HG0428660"/>
</dbReference>
<name>A0A8I6Y6F6_HORVV</name>
<evidence type="ECO:0000313" key="1">
    <source>
        <dbReference type="EnsemblPlants" id="HORVU.MOREX.r3.5HG0428660.1"/>
    </source>
</evidence>
<dbReference type="EnsemblPlants" id="HORVU.MOREX.r3.5HG0428660.1">
    <property type="protein sequence ID" value="HORVU.MOREX.r3.5HG0428660.1"/>
    <property type="gene ID" value="HORVU.MOREX.r3.5HG0428660"/>
</dbReference>
<evidence type="ECO:0000313" key="2">
    <source>
        <dbReference type="Proteomes" id="UP000011116"/>
    </source>
</evidence>
<dbReference type="AlphaFoldDB" id="A0A8I6Y6F6"/>